<name>S9TZ01_9TRYP</name>
<sequence>MAQKDVHAEVHIGADHLAAVVQIRVEDVLEVPRIRDAADAHGSQLAPLRGQRLRVDVAGALLQRRVDRHALPRDREPRAGADECRLHRAPQVAHDDDGRGGVEGDLPLRAAEEVRELVGFLHALAAQRRVDHDGVERVREEVYSLAHHRLHHAGRPSTVDGIENGVPDGLAVSDKNNANCAAAIGIGARRLHPEIVASLKACGEILGPNKKFCSFRIESDLQCRNLAKLSAENGNRKDNRKKPLKKTCTLLFLLICRESKP</sequence>
<gene>
    <name evidence="1" type="ORF">STCU_07483</name>
</gene>
<evidence type="ECO:0000313" key="1">
    <source>
        <dbReference type="EMBL" id="EPY23757.1"/>
    </source>
</evidence>
<organism evidence="1 2">
    <name type="scientific">Strigomonas culicis</name>
    <dbReference type="NCBI Taxonomy" id="28005"/>
    <lineage>
        <taxon>Eukaryota</taxon>
        <taxon>Discoba</taxon>
        <taxon>Euglenozoa</taxon>
        <taxon>Kinetoplastea</taxon>
        <taxon>Metakinetoplastina</taxon>
        <taxon>Trypanosomatida</taxon>
        <taxon>Trypanosomatidae</taxon>
        <taxon>Strigomonadinae</taxon>
        <taxon>Strigomonas</taxon>
    </lineage>
</organism>
<proteinExistence type="predicted"/>
<reference evidence="1 2" key="1">
    <citation type="journal article" date="2013" name="PLoS ONE">
        <title>Predicting the Proteins of Angomonas deanei, Strigomonas culicis and Their Respective Endosymbionts Reveals New Aspects of the Trypanosomatidae Family.</title>
        <authorList>
            <person name="Motta M.C."/>
            <person name="Martins A.C."/>
            <person name="de Souza S.S."/>
            <person name="Catta-Preta C.M."/>
            <person name="Silva R."/>
            <person name="Klein C.C."/>
            <person name="de Almeida L.G."/>
            <person name="de Lima Cunha O."/>
            <person name="Ciapina L.P."/>
            <person name="Brocchi M."/>
            <person name="Colabardini A.C."/>
            <person name="de Araujo Lima B."/>
            <person name="Machado C.R."/>
            <person name="de Almeida Soares C.M."/>
            <person name="Probst C.M."/>
            <person name="de Menezes C.B."/>
            <person name="Thompson C.E."/>
            <person name="Bartholomeu D.C."/>
            <person name="Gradia D.F."/>
            <person name="Pavoni D.P."/>
            <person name="Grisard E.C."/>
            <person name="Fantinatti-Garboggini F."/>
            <person name="Marchini F.K."/>
            <person name="Rodrigues-Luiz G.F."/>
            <person name="Wagner G."/>
            <person name="Goldman G.H."/>
            <person name="Fietto J.L."/>
            <person name="Elias M.C."/>
            <person name="Goldman M.H."/>
            <person name="Sagot M.F."/>
            <person name="Pereira M."/>
            <person name="Stoco P.H."/>
            <person name="de Mendonca-Neto R.P."/>
            <person name="Teixeira S.M."/>
            <person name="Maciel T.E."/>
            <person name="de Oliveira Mendes T.A."/>
            <person name="Urmenyi T.P."/>
            <person name="de Souza W."/>
            <person name="Schenkman S."/>
            <person name="de Vasconcelos A.T."/>
        </authorList>
    </citation>
    <scope>NUCLEOTIDE SEQUENCE [LARGE SCALE GENOMIC DNA]</scope>
</reference>
<dbReference type="EMBL" id="ATMH01007483">
    <property type="protein sequence ID" value="EPY23757.1"/>
    <property type="molecule type" value="Genomic_DNA"/>
</dbReference>
<keyword evidence="2" id="KW-1185">Reference proteome</keyword>
<evidence type="ECO:0000313" key="2">
    <source>
        <dbReference type="Proteomes" id="UP000015354"/>
    </source>
</evidence>
<protein>
    <submittedName>
        <fullName evidence="1">Uncharacterized protein</fullName>
    </submittedName>
</protein>
<dbReference type="AlphaFoldDB" id="S9TZ01"/>
<accession>S9TZ01</accession>
<dbReference type="Proteomes" id="UP000015354">
    <property type="component" value="Unassembled WGS sequence"/>
</dbReference>
<comment type="caution">
    <text evidence="1">The sequence shown here is derived from an EMBL/GenBank/DDBJ whole genome shotgun (WGS) entry which is preliminary data.</text>
</comment>